<evidence type="ECO:0000313" key="3">
    <source>
        <dbReference type="Proteomes" id="UP001166286"/>
    </source>
</evidence>
<name>A0AA39QYR0_9LECA</name>
<feature type="region of interest" description="Disordered" evidence="1">
    <location>
        <begin position="241"/>
        <end position="261"/>
    </location>
</feature>
<feature type="compositionally biased region" description="Low complexity" evidence="1">
    <location>
        <begin position="129"/>
        <end position="139"/>
    </location>
</feature>
<feature type="region of interest" description="Disordered" evidence="1">
    <location>
        <begin position="379"/>
        <end position="405"/>
    </location>
</feature>
<comment type="caution">
    <text evidence="2">The sequence shown here is derived from an EMBL/GenBank/DDBJ whole genome shotgun (WGS) entry which is preliminary data.</text>
</comment>
<evidence type="ECO:0000313" key="2">
    <source>
        <dbReference type="EMBL" id="KAK0510424.1"/>
    </source>
</evidence>
<proteinExistence type="predicted"/>
<dbReference type="Proteomes" id="UP001166286">
    <property type="component" value="Unassembled WGS sequence"/>
</dbReference>
<feature type="compositionally biased region" description="Basic and acidic residues" evidence="1">
    <location>
        <begin position="379"/>
        <end position="399"/>
    </location>
</feature>
<keyword evidence="3" id="KW-1185">Reference proteome</keyword>
<feature type="region of interest" description="Disordered" evidence="1">
    <location>
        <begin position="307"/>
        <end position="331"/>
    </location>
</feature>
<dbReference type="AlphaFoldDB" id="A0AA39QYR0"/>
<gene>
    <name evidence="2" type="ORF">JMJ35_006856</name>
</gene>
<protein>
    <recommendedName>
        <fullName evidence="4">Thymidylate kinase</fullName>
    </recommendedName>
</protein>
<feature type="region of interest" description="Disordered" evidence="1">
    <location>
        <begin position="92"/>
        <end position="143"/>
    </location>
</feature>
<dbReference type="EMBL" id="JAFEKC020000015">
    <property type="protein sequence ID" value="KAK0510424.1"/>
    <property type="molecule type" value="Genomic_DNA"/>
</dbReference>
<accession>A0AA39QYR0</accession>
<reference evidence="2" key="1">
    <citation type="submission" date="2023-03" db="EMBL/GenBank/DDBJ databases">
        <title>Complete genome of Cladonia borealis.</title>
        <authorList>
            <person name="Park H."/>
        </authorList>
    </citation>
    <scope>NUCLEOTIDE SEQUENCE</scope>
    <source>
        <strain evidence="2">ANT050790</strain>
    </source>
</reference>
<sequence length="405" mass="43702">MSTITMATPARRPMASLKGTRLKGLTSFKNAQNSLPFTTPSALKRHVPQEFDDADIENIDPLTFSTPSKKARGFDFEMKSEKTPLFTLPLKKPAQYVEHPQAAGRKRKAEDVVDTESSNGSLKHQRVIPSSAPPAAGRSPKNKKLGILSRRRMTSSPFTRINPPTFSVGESQTSQPFSIDAALAGTVPGLALKSKSGPRTRGWHFDIHEDTPDEEMANLMEHSTCTLDISDDEAGSLLKGDKDNKENIPPVDGPAAVHHSATQVTATRRDMMTDEPRTPLGDLVAQDFYAAGCDATSVILIPAEDADDNTNEKSPIVGNVTESSPSQSRANTVTEATECWKAIIAGMNTDAIAADSEAYLAPEQGASNEATTEIKIWESESAKGDDDVPTEEPHFEKATTESVLA</sequence>
<organism evidence="2 3">
    <name type="scientific">Cladonia borealis</name>
    <dbReference type="NCBI Taxonomy" id="184061"/>
    <lineage>
        <taxon>Eukaryota</taxon>
        <taxon>Fungi</taxon>
        <taxon>Dikarya</taxon>
        <taxon>Ascomycota</taxon>
        <taxon>Pezizomycotina</taxon>
        <taxon>Lecanoromycetes</taxon>
        <taxon>OSLEUM clade</taxon>
        <taxon>Lecanoromycetidae</taxon>
        <taxon>Lecanorales</taxon>
        <taxon>Lecanorineae</taxon>
        <taxon>Cladoniaceae</taxon>
        <taxon>Cladonia</taxon>
    </lineage>
</organism>
<evidence type="ECO:0000256" key="1">
    <source>
        <dbReference type="SAM" id="MobiDB-lite"/>
    </source>
</evidence>
<evidence type="ECO:0008006" key="4">
    <source>
        <dbReference type="Google" id="ProtNLM"/>
    </source>
</evidence>
<feature type="compositionally biased region" description="Polar residues" evidence="1">
    <location>
        <begin position="320"/>
        <end position="331"/>
    </location>
</feature>